<keyword evidence="3 5" id="KW-0560">Oxidoreductase</keyword>
<accession>A0ABW1J884</accession>
<evidence type="ECO:0000256" key="1">
    <source>
        <dbReference type="ARBA" id="ARBA00022630"/>
    </source>
</evidence>
<evidence type="ECO:0000256" key="2">
    <source>
        <dbReference type="ARBA" id="ARBA00022643"/>
    </source>
</evidence>
<name>A0ABW1J884_9PSEU</name>
<evidence type="ECO:0000313" key="5">
    <source>
        <dbReference type="EMBL" id="MFC5997049.1"/>
    </source>
</evidence>
<evidence type="ECO:0000259" key="4">
    <source>
        <dbReference type="Pfam" id="PF03358"/>
    </source>
</evidence>
<dbReference type="Proteomes" id="UP001596302">
    <property type="component" value="Unassembled WGS sequence"/>
</dbReference>
<dbReference type="InterPro" id="IPR005025">
    <property type="entry name" value="FMN_Rdtase-like_dom"/>
</dbReference>
<dbReference type="InterPro" id="IPR029039">
    <property type="entry name" value="Flavoprotein-like_sf"/>
</dbReference>
<dbReference type="EMBL" id="JBHSQW010000044">
    <property type="protein sequence ID" value="MFC5997049.1"/>
    <property type="molecule type" value="Genomic_DNA"/>
</dbReference>
<dbReference type="Pfam" id="PF03358">
    <property type="entry name" value="FMN_red"/>
    <property type="match status" value="1"/>
</dbReference>
<sequence>MKLLGVSASPSADSKTLLALTAAVAHVRWRYDDVATDVINLRDLDMAFCDGRDPDRYEGDTRVVIDTVVAADALIIATPMYRGSYTGILKNLVDVLPNDALQGKPVGLIASGGSDHHFLAVEHQLKPLIGFFYGHPIPGAVYLNNDHFAAGRLADPGIIDRLAQLVDAVVEFARRVPRTVVGADRPTITRKTLAET</sequence>
<comment type="caution">
    <text evidence="5">The sequence shown here is derived from an EMBL/GenBank/DDBJ whole genome shotgun (WGS) entry which is preliminary data.</text>
</comment>
<evidence type="ECO:0000256" key="3">
    <source>
        <dbReference type="ARBA" id="ARBA00023002"/>
    </source>
</evidence>
<dbReference type="GO" id="GO:0016491">
    <property type="term" value="F:oxidoreductase activity"/>
    <property type="evidence" value="ECO:0007669"/>
    <property type="project" value="UniProtKB-KW"/>
</dbReference>
<dbReference type="EC" id="1.-.-.-" evidence="5"/>
<evidence type="ECO:0000313" key="6">
    <source>
        <dbReference type="Proteomes" id="UP001596302"/>
    </source>
</evidence>
<gene>
    <name evidence="5" type="ORF">ACFQE5_22820</name>
</gene>
<feature type="domain" description="NADPH-dependent FMN reductase-like" evidence="4">
    <location>
        <begin position="1"/>
        <end position="146"/>
    </location>
</feature>
<dbReference type="PANTHER" id="PTHR43408">
    <property type="entry name" value="FMN REDUCTASE (NADPH)"/>
    <property type="match status" value="1"/>
</dbReference>
<reference evidence="6" key="1">
    <citation type="journal article" date="2019" name="Int. J. Syst. Evol. Microbiol.">
        <title>The Global Catalogue of Microorganisms (GCM) 10K type strain sequencing project: providing services to taxonomists for standard genome sequencing and annotation.</title>
        <authorList>
            <consortium name="The Broad Institute Genomics Platform"/>
            <consortium name="The Broad Institute Genome Sequencing Center for Infectious Disease"/>
            <person name="Wu L."/>
            <person name="Ma J."/>
        </authorList>
    </citation>
    <scope>NUCLEOTIDE SEQUENCE [LARGE SCALE GENOMIC DNA]</scope>
    <source>
        <strain evidence="6">CCM 8391</strain>
    </source>
</reference>
<proteinExistence type="predicted"/>
<dbReference type="PANTHER" id="PTHR43408:SF2">
    <property type="entry name" value="FMN REDUCTASE (NADPH)"/>
    <property type="match status" value="1"/>
</dbReference>
<organism evidence="5 6">
    <name type="scientific">Pseudonocardia hispaniensis</name>
    <dbReference type="NCBI Taxonomy" id="904933"/>
    <lineage>
        <taxon>Bacteria</taxon>
        <taxon>Bacillati</taxon>
        <taxon>Actinomycetota</taxon>
        <taxon>Actinomycetes</taxon>
        <taxon>Pseudonocardiales</taxon>
        <taxon>Pseudonocardiaceae</taxon>
        <taxon>Pseudonocardia</taxon>
    </lineage>
</organism>
<dbReference type="SUPFAM" id="SSF52218">
    <property type="entry name" value="Flavoproteins"/>
    <property type="match status" value="1"/>
</dbReference>
<protein>
    <submittedName>
        <fullName evidence="5">NADPH-dependent FMN reductase</fullName>
        <ecNumber evidence="5">1.-.-.-</ecNumber>
    </submittedName>
</protein>
<keyword evidence="2" id="KW-0288">FMN</keyword>
<keyword evidence="1" id="KW-0285">Flavoprotein</keyword>
<dbReference type="InterPro" id="IPR051814">
    <property type="entry name" value="NAD(P)H-dep_FMN_reductase"/>
</dbReference>
<dbReference type="Gene3D" id="3.40.50.360">
    <property type="match status" value="1"/>
</dbReference>
<keyword evidence="6" id="KW-1185">Reference proteome</keyword>